<comment type="caution">
    <text evidence="1">The sequence shown here is derived from an EMBL/GenBank/DDBJ whole genome shotgun (WGS) entry which is preliminary data.</text>
</comment>
<dbReference type="Proteomes" id="UP000649573">
    <property type="component" value="Unassembled WGS sequence"/>
</dbReference>
<protein>
    <submittedName>
        <fullName evidence="1">Uncharacterized protein</fullName>
    </submittedName>
</protein>
<dbReference type="Gene3D" id="3.40.50.720">
    <property type="entry name" value="NAD(P)-binding Rossmann-like Domain"/>
    <property type="match status" value="1"/>
</dbReference>
<proteinExistence type="predicted"/>
<evidence type="ECO:0000313" key="2">
    <source>
        <dbReference type="Proteomes" id="UP000649573"/>
    </source>
</evidence>
<accession>A0ABQ2V3G9</accession>
<gene>
    <name evidence="1" type="ORF">GCM10010178_68890</name>
</gene>
<evidence type="ECO:0000313" key="1">
    <source>
        <dbReference type="EMBL" id="GGU67296.1"/>
    </source>
</evidence>
<name>A0ABQ2V3G9_9PSEU</name>
<keyword evidence="2" id="KW-1185">Reference proteome</keyword>
<reference evidence="2" key="1">
    <citation type="journal article" date="2019" name="Int. J. Syst. Evol. Microbiol.">
        <title>The Global Catalogue of Microorganisms (GCM) 10K type strain sequencing project: providing services to taxonomists for standard genome sequencing and annotation.</title>
        <authorList>
            <consortium name="The Broad Institute Genomics Platform"/>
            <consortium name="The Broad Institute Genome Sequencing Center for Infectious Disease"/>
            <person name="Wu L."/>
            <person name="Ma J."/>
        </authorList>
    </citation>
    <scope>NUCLEOTIDE SEQUENCE [LARGE SCALE GENOMIC DNA]</scope>
    <source>
        <strain evidence="2">JCM 3296</strain>
    </source>
</reference>
<dbReference type="EMBL" id="BMRE01000042">
    <property type="protein sequence ID" value="GGU67296.1"/>
    <property type="molecule type" value="Genomic_DNA"/>
</dbReference>
<dbReference type="RefSeq" id="WP_229813201.1">
    <property type="nucleotide sequence ID" value="NZ_BMRE01000042.1"/>
</dbReference>
<sequence length="146" mass="15349">MAASHSTRIRGRPALGPVHADGAAAAAQGFAREVAGWVEHDGVAQLPPLLMQPIAPADVADLLARVAVGAPQGRHRDIAGPEPQDLIDMARRTLAVQGRSLKLVPTWHGGIFDETAAGDALMPAADAETAPTTFDEWLAAQRIQRD</sequence>
<organism evidence="1 2">
    <name type="scientific">Lentzea flava</name>
    <dbReference type="NCBI Taxonomy" id="103732"/>
    <lineage>
        <taxon>Bacteria</taxon>
        <taxon>Bacillati</taxon>
        <taxon>Actinomycetota</taxon>
        <taxon>Actinomycetes</taxon>
        <taxon>Pseudonocardiales</taxon>
        <taxon>Pseudonocardiaceae</taxon>
        <taxon>Lentzea</taxon>
    </lineage>
</organism>